<proteinExistence type="predicted"/>
<dbReference type="AlphaFoldDB" id="A0A8J4FLJ4"/>
<evidence type="ECO:0000313" key="3">
    <source>
        <dbReference type="Proteomes" id="UP000747110"/>
    </source>
</evidence>
<accession>A0A8J4FLJ4</accession>
<feature type="compositionally biased region" description="Low complexity" evidence="1">
    <location>
        <begin position="60"/>
        <end position="83"/>
    </location>
</feature>
<dbReference type="Proteomes" id="UP000747110">
    <property type="component" value="Unassembled WGS sequence"/>
</dbReference>
<gene>
    <name evidence="2" type="ORF">Vretifemale_6560</name>
</gene>
<feature type="region of interest" description="Disordered" evidence="1">
    <location>
        <begin position="27"/>
        <end position="83"/>
    </location>
</feature>
<feature type="region of interest" description="Disordered" evidence="1">
    <location>
        <begin position="123"/>
        <end position="143"/>
    </location>
</feature>
<feature type="non-terminal residue" evidence="2">
    <location>
        <position position="1"/>
    </location>
</feature>
<feature type="region of interest" description="Disordered" evidence="1">
    <location>
        <begin position="329"/>
        <end position="349"/>
    </location>
</feature>
<sequence>AEISSTPLVPNSVVEVAHIATVSVTAAAGSTSPVSGDATGCPMPPAPQETKIRSPSAFSHHQQQQQQPEQRPQQGGQQHQQQHQALAYSLFAGVEPLPQSATGPPDFNGVLPEVDRTQVIPDRTASQQQQQQQSQQLQESQEVEPCTKLRPACSANGGAAEGVAATAAVDVVKPGNAGDAGTVATAAAALASNRSGSTATSISFGQLPSVWDGVCPASGPLPATAPSHIDANLSVLNPPLLPQNVDIAVAAAAAAAAAVELETASVAAAMAGQGTLGGSSSSALNSSGSLDALRGQVQPLQTQEPLPGAASAAPAGTAAAQEVVMAAGPENGSGECAGNEDRTLSTMPAPLTSSLATDAYANGGNGGALCGELEQSTRKSGSGVKPAASGCVAEGLTEEGARQAPGADGLEEAAAWEAGDERSSKRQRQSGPQEVCQHQLQLLAGGVYGSEGEAAAWAPGSASERRTGAQVAENANTKIAVAADHAVACTMG</sequence>
<reference evidence="2" key="1">
    <citation type="journal article" date="2021" name="Proc. Natl. Acad. Sci. U.S.A.">
        <title>Three genomes in the algal genus Volvox reveal the fate of a haploid sex-determining region after a transition to homothallism.</title>
        <authorList>
            <person name="Yamamoto K."/>
            <person name="Hamaji T."/>
            <person name="Kawai-Toyooka H."/>
            <person name="Matsuzaki R."/>
            <person name="Takahashi F."/>
            <person name="Nishimura Y."/>
            <person name="Kawachi M."/>
            <person name="Noguchi H."/>
            <person name="Minakuchi Y."/>
            <person name="Umen J.G."/>
            <person name="Toyoda A."/>
            <person name="Nozaki H."/>
        </authorList>
    </citation>
    <scope>NUCLEOTIDE SEQUENCE</scope>
    <source>
        <strain evidence="2">NIES-3786</strain>
    </source>
</reference>
<evidence type="ECO:0000313" key="2">
    <source>
        <dbReference type="EMBL" id="GIL77150.1"/>
    </source>
</evidence>
<comment type="caution">
    <text evidence="2">The sequence shown here is derived from an EMBL/GenBank/DDBJ whole genome shotgun (WGS) entry which is preliminary data.</text>
</comment>
<evidence type="ECO:0000256" key="1">
    <source>
        <dbReference type="SAM" id="MobiDB-lite"/>
    </source>
</evidence>
<keyword evidence="3" id="KW-1185">Reference proteome</keyword>
<dbReference type="EMBL" id="BNCP01000010">
    <property type="protein sequence ID" value="GIL77150.1"/>
    <property type="molecule type" value="Genomic_DNA"/>
</dbReference>
<feature type="compositionally biased region" description="Low complexity" evidence="1">
    <location>
        <begin position="27"/>
        <end position="36"/>
    </location>
</feature>
<name>A0A8J4FLJ4_9CHLO</name>
<protein>
    <submittedName>
        <fullName evidence="2">Uncharacterized protein</fullName>
    </submittedName>
</protein>
<feature type="non-terminal residue" evidence="2">
    <location>
        <position position="492"/>
    </location>
</feature>
<organism evidence="2 3">
    <name type="scientific">Volvox reticuliferus</name>
    <dbReference type="NCBI Taxonomy" id="1737510"/>
    <lineage>
        <taxon>Eukaryota</taxon>
        <taxon>Viridiplantae</taxon>
        <taxon>Chlorophyta</taxon>
        <taxon>core chlorophytes</taxon>
        <taxon>Chlorophyceae</taxon>
        <taxon>CS clade</taxon>
        <taxon>Chlamydomonadales</taxon>
        <taxon>Volvocaceae</taxon>
        <taxon>Volvox</taxon>
    </lineage>
</organism>
<feature type="compositionally biased region" description="Low complexity" evidence="1">
    <location>
        <begin position="126"/>
        <end position="140"/>
    </location>
</feature>